<evidence type="ECO:0000313" key="4">
    <source>
        <dbReference type="Proteomes" id="UP001445076"/>
    </source>
</evidence>
<dbReference type="AlphaFoldDB" id="A0AAW0YAT3"/>
<keyword evidence="1" id="KW-1133">Transmembrane helix</keyword>
<dbReference type="PANTHER" id="PTHR12480:SF19">
    <property type="entry name" value="CUPIN-LIKE DOMAIN-CONTAINING PROTEIN"/>
    <property type="match status" value="1"/>
</dbReference>
<keyword evidence="1" id="KW-0472">Membrane</keyword>
<dbReference type="Gene3D" id="2.60.120.650">
    <property type="entry name" value="Cupin"/>
    <property type="match status" value="1"/>
</dbReference>
<dbReference type="PANTHER" id="PTHR12480">
    <property type="entry name" value="ARGININE DEMETHYLASE AND LYSYL-HYDROXYLASE JMJD"/>
    <property type="match status" value="1"/>
</dbReference>
<feature type="domain" description="Cupin-like" evidence="2">
    <location>
        <begin position="156"/>
        <end position="312"/>
    </location>
</feature>
<evidence type="ECO:0000259" key="2">
    <source>
        <dbReference type="Pfam" id="PF13621"/>
    </source>
</evidence>
<dbReference type="GO" id="GO:0016706">
    <property type="term" value="F:2-oxoglutarate-dependent dioxygenase activity"/>
    <property type="evidence" value="ECO:0007669"/>
    <property type="project" value="TreeGrafter"/>
</dbReference>
<proteinExistence type="predicted"/>
<dbReference type="InterPro" id="IPR050910">
    <property type="entry name" value="JMJD6_ArgDemeth/LysHydrox"/>
</dbReference>
<organism evidence="3 4">
    <name type="scientific">Cherax quadricarinatus</name>
    <name type="common">Australian red claw crayfish</name>
    <dbReference type="NCBI Taxonomy" id="27406"/>
    <lineage>
        <taxon>Eukaryota</taxon>
        <taxon>Metazoa</taxon>
        <taxon>Ecdysozoa</taxon>
        <taxon>Arthropoda</taxon>
        <taxon>Crustacea</taxon>
        <taxon>Multicrustacea</taxon>
        <taxon>Malacostraca</taxon>
        <taxon>Eumalacostraca</taxon>
        <taxon>Eucarida</taxon>
        <taxon>Decapoda</taxon>
        <taxon>Pleocyemata</taxon>
        <taxon>Astacidea</taxon>
        <taxon>Parastacoidea</taxon>
        <taxon>Parastacidae</taxon>
        <taxon>Cherax</taxon>
    </lineage>
</organism>
<evidence type="ECO:0000313" key="3">
    <source>
        <dbReference type="EMBL" id="KAK8748521.1"/>
    </source>
</evidence>
<dbReference type="SUPFAM" id="SSF51197">
    <property type="entry name" value="Clavaminate synthase-like"/>
    <property type="match status" value="1"/>
</dbReference>
<protein>
    <recommendedName>
        <fullName evidence="2">Cupin-like domain-containing protein</fullName>
    </recommendedName>
</protein>
<evidence type="ECO:0000256" key="1">
    <source>
        <dbReference type="SAM" id="Phobius"/>
    </source>
</evidence>
<gene>
    <name evidence="3" type="ORF">OTU49_015830</name>
</gene>
<name>A0AAW0YAT3_CHEQU</name>
<reference evidence="3 4" key="1">
    <citation type="journal article" date="2024" name="BMC Genomics">
        <title>Genome assembly of redclaw crayfish (Cherax quadricarinatus) provides insights into its immune adaptation and hypoxia tolerance.</title>
        <authorList>
            <person name="Liu Z."/>
            <person name="Zheng J."/>
            <person name="Li H."/>
            <person name="Fang K."/>
            <person name="Wang S."/>
            <person name="He J."/>
            <person name="Zhou D."/>
            <person name="Weng S."/>
            <person name="Chi M."/>
            <person name="Gu Z."/>
            <person name="He J."/>
            <person name="Li F."/>
            <person name="Wang M."/>
        </authorList>
    </citation>
    <scope>NUCLEOTIDE SEQUENCE [LARGE SCALE GENOMIC DNA]</scope>
    <source>
        <strain evidence="3">ZL_2023a</strain>
    </source>
</reference>
<dbReference type="InterPro" id="IPR041667">
    <property type="entry name" value="Cupin_8"/>
</dbReference>
<comment type="caution">
    <text evidence="3">The sequence shown here is derived from an EMBL/GenBank/DDBJ whole genome shotgun (WGS) entry which is preliminary data.</text>
</comment>
<dbReference type="Proteomes" id="UP001445076">
    <property type="component" value="Unassembled WGS sequence"/>
</dbReference>
<dbReference type="Pfam" id="PF13621">
    <property type="entry name" value="Cupin_8"/>
    <property type="match status" value="1"/>
</dbReference>
<dbReference type="EMBL" id="JARKIK010000011">
    <property type="protein sequence ID" value="KAK8748521.1"/>
    <property type="molecule type" value="Genomic_DNA"/>
</dbReference>
<feature type="transmembrane region" description="Helical" evidence="1">
    <location>
        <begin position="76"/>
        <end position="95"/>
    </location>
</feature>
<accession>A0AAW0YAT3</accession>
<sequence>MMCEARQRVDALLAILAKRGIDAASLAHLPAYRKLLKKRSTLVDENDNSEDKKRKTRDKCGVDSDNVVNKYNTRGTWYAVLMGILALFLGAIYQYDLHTQHGFTKMWLRWENVDLYAEQCTIDMPAAVQDVFRPPVECEMCRQVSHVERVSTITPQYFEQRYAYSGRPVVITDGQRNWTAPSTFSFDFFKSIYADDSPVLENFERDCQFFPYQTEFRNLRHVFNMTHERVEMRGDPWYIGWSNCDSTAANILRGHYHRPYFLPHAAESSKTDWIFMGTPGYGAHMHIDHVGNPSWQAQIRGRKLWSLEPPPECYFQCVPMEVVVEPGEIIVLDTNIWYHKTLIVSQELSITIGSEYD</sequence>
<keyword evidence="4" id="KW-1185">Reference proteome</keyword>
<keyword evidence="1" id="KW-0812">Transmembrane</keyword>